<name>A0A1H2UMM5_9BACI</name>
<reference evidence="2 3" key="1">
    <citation type="submission" date="2016-10" db="EMBL/GenBank/DDBJ databases">
        <authorList>
            <person name="de Groot N.N."/>
        </authorList>
    </citation>
    <scope>NUCLEOTIDE SEQUENCE [LARGE SCALE GENOMIC DNA]</scope>
    <source>
        <strain evidence="2 3">DSM 23126</strain>
    </source>
</reference>
<dbReference type="AlphaFoldDB" id="A0A1H2UMM5"/>
<feature type="compositionally biased region" description="Basic and acidic residues" evidence="1">
    <location>
        <begin position="10"/>
        <end position="27"/>
    </location>
</feature>
<dbReference type="Proteomes" id="UP000199488">
    <property type="component" value="Unassembled WGS sequence"/>
</dbReference>
<dbReference type="STRING" id="1122204.SAMN05421781_1773"/>
<feature type="region of interest" description="Disordered" evidence="1">
    <location>
        <begin position="1"/>
        <end position="35"/>
    </location>
</feature>
<evidence type="ECO:0000313" key="3">
    <source>
        <dbReference type="Proteomes" id="UP000199488"/>
    </source>
</evidence>
<protein>
    <submittedName>
        <fullName evidence="2">Uncharacterized protein</fullName>
    </submittedName>
</protein>
<sequence length="35" mass="4389">MKKALTIKSMWRDKERKDDKCTKKWKNESAYTKRR</sequence>
<keyword evidence="3" id="KW-1185">Reference proteome</keyword>
<evidence type="ECO:0000256" key="1">
    <source>
        <dbReference type="SAM" id="MobiDB-lite"/>
    </source>
</evidence>
<proteinExistence type="predicted"/>
<organism evidence="2 3">
    <name type="scientific">Marinococcus luteus</name>
    <dbReference type="NCBI Taxonomy" id="1122204"/>
    <lineage>
        <taxon>Bacteria</taxon>
        <taxon>Bacillati</taxon>
        <taxon>Bacillota</taxon>
        <taxon>Bacilli</taxon>
        <taxon>Bacillales</taxon>
        <taxon>Bacillaceae</taxon>
        <taxon>Marinococcus</taxon>
    </lineage>
</organism>
<gene>
    <name evidence="2" type="ORF">SAMN05421781_1773</name>
</gene>
<dbReference type="EMBL" id="FNNC01000003">
    <property type="protein sequence ID" value="SDW56764.1"/>
    <property type="molecule type" value="Genomic_DNA"/>
</dbReference>
<evidence type="ECO:0000313" key="2">
    <source>
        <dbReference type="EMBL" id="SDW56764.1"/>
    </source>
</evidence>
<accession>A0A1H2UMM5</accession>